<dbReference type="STRING" id="316067.Geob_0788"/>
<sequence length="199" mass="21464">MRKSLLITAIALVAMLTGSNAMAENLRGKFGITGRLGAIFPAESERNHQDGKLVVETDPGFVGGGGLFYGVDDHVALELNVDHSLFHTKGWSDKSRRASMNDVSMGAQYRFNDRNDVVPYLGGGLDVLIPDLDDLQVDTVLGLHLTAGVDFFVSRNLAFTAELKGLGAFDADVNRLGTKVGDYDPSNISTTVGLRLFFN</sequence>
<dbReference type="KEGG" id="geo:Geob_0788"/>
<organism evidence="4 5">
    <name type="scientific">Geotalea daltonii (strain DSM 22248 / JCM 15807 / FRC-32)</name>
    <name type="common">Geobacter daltonii</name>
    <dbReference type="NCBI Taxonomy" id="316067"/>
    <lineage>
        <taxon>Bacteria</taxon>
        <taxon>Pseudomonadati</taxon>
        <taxon>Thermodesulfobacteriota</taxon>
        <taxon>Desulfuromonadia</taxon>
        <taxon>Geobacterales</taxon>
        <taxon>Geobacteraceae</taxon>
        <taxon>Geotalea</taxon>
    </lineage>
</organism>
<keyword evidence="1 2" id="KW-0732">Signal</keyword>
<dbReference type="RefSeq" id="WP_012645879.1">
    <property type="nucleotide sequence ID" value="NC_011979.1"/>
</dbReference>
<dbReference type="HOGENOM" id="CLU_1370481_0_0_7"/>
<evidence type="ECO:0000313" key="5">
    <source>
        <dbReference type="Proteomes" id="UP000007721"/>
    </source>
</evidence>
<dbReference type="Proteomes" id="UP000007721">
    <property type="component" value="Chromosome"/>
</dbReference>
<dbReference type="eggNOG" id="COG3047">
    <property type="taxonomic scope" value="Bacteria"/>
</dbReference>
<evidence type="ECO:0000256" key="2">
    <source>
        <dbReference type="SAM" id="SignalP"/>
    </source>
</evidence>
<dbReference type="OrthoDB" id="5398213at2"/>
<evidence type="ECO:0000256" key="1">
    <source>
        <dbReference type="ARBA" id="ARBA00022729"/>
    </source>
</evidence>
<gene>
    <name evidence="4" type="ordered locus">Geob_0788</name>
</gene>
<proteinExistence type="predicted"/>
<dbReference type="Gene3D" id="2.40.160.20">
    <property type="match status" value="1"/>
</dbReference>
<dbReference type="SUPFAM" id="SSF56925">
    <property type="entry name" value="OMPA-like"/>
    <property type="match status" value="1"/>
</dbReference>
<name>B9M180_GEODF</name>
<feature type="signal peptide" evidence="2">
    <location>
        <begin position="1"/>
        <end position="23"/>
    </location>
</feature>
<dbReference type="InterPro" id="IPR027385">
    <property type="entry name" value="Beta-barrel_OMP"/>
</dbReference>
<accession>B9M180</accession>
<reference evidence="4 5" key="1">
    <citation type="submission" date="2009-01" db="EMBL/GenBank/DDBJ databases">
        <title>Complete sequence of Geobacter sp. FRC-32.</title>
        <authorList>
            <consortium name="US DOE Joint Genome Institute"/>
            <person name="Lucas S."/>
            <person name="Copeland A."/>
            <person name="Lapidus A."/>
            <person name="Glavina del Rio T."/>
            <person name="Dalin E."/>
            <person name="Tice H."/>
            <person name="Bruce D."/>
            <person name="Goodwin L."/>
            <person name="Pitluck S."/>
            <person name="Saunders E."/>
            <person name="Brettin T."/>
            <person name="Detter J.C."/>
            <person name="Han C."/>
            <person name="Larimer F."/>
            <person name="Land M."/>
            <person name="Hauser L."/>
            <person name="Kyrpides N."/>
            <person name="Ovchinnikova G."/>
            <person name="Kostka J."/>
            <person name="Richardson P."/>
        </authorList>
    </citation>
    <scope>NUCLEOTIDE SEQUENCE [LARGE SCALE GENOMIC DNA]</scope>
    <source>
        <strain evidence="5">DSM 22248 / JCM 15807 / FRC-32</strain>
    </source>
</reference>
<dbReference type="Pfam" id="PF13505">
    <property type="entry name" value="OMP_b-brl"/>
    <property type="match status" value="1"/>
</dbReference>
<feature type="chain" id="PRO_5002888627" evidence="2">
    <location>
        <begin position="24"/>
        <end position="199"/>
    </location>
</feature>
<dbReference type="InterPro" id="IPR011250">
    <property type="entry name" value="OMP/PagP_B-barrel"/>
</dbReference>
<dbReference type="AlphaFoldDB" id="B9M180"/>
<evidence type="ECO:0000313" key="4">
    <source>
        <dbReference type="EMBL" id="ACM19150.1"/>
    </source>
</evidence>
<protein>
    <submittedName>
        <fullName evidence="4">Outer membrane protein, putative</fullName>
    </submittedName>
</protein>
<dbReference type="EMBL" id="CP001390">
    <property type="protein sequence ID" value="ACM19150.1"/>
    <property type="molecule type" value="Genomic_DNA"/>
</dbReference>
<feature type="domain" description="Outer membrane protein beta-barrel" evidence="3">
    <location>
        <begin position="9"/>
        <end position="195"/>
    </location>
</feature>
<evidence type="ECO:0000259" key="3">
    <source>
        <dbReference type="Pfam" id="PF13505"/>
    </source>
</evidence>
<keyword evidence="5" id="KW-1185">Reference proteome</keyword>